<protein>
    <submittedName>
        <fullName evidence="5">4Fe-4S ferredoxin</fullName>
    </submittedName>
</protein>
<evidence type="ECO:0000256" key="2">
    <source>
        <dbReference type="ARBA" id="ARBA00023004"/>
    </source>
</evidence>
<gene>
    <name evidence="5" type="ORF">FAK_05220</name>
</gene>
<dbReference type="Gene3D" id="1.10.1060.10">
    <property type="entry name" value="Alpha-helical ferredoxin"/>
    <property type="match status" value="1"/>
</dbReference>
<dbReference type="GO" id="GO:0051536">
    <property type="term" value="F:iron-sulfur cluster binding"/>
    <property type="evidence" value="ECO:0007669"/>
    <property type="project" value="UniProtKB-KW"/>
</dbReference>
<dbReference type="RefSeq" id="WP_338605155.1">
    <property type="nucleotide sequence ID" value="NZ_AP028679.1"/>
</dbReference>
<dbReference type="PROSITE" id="PS00198">
    <property type="entry name" value="4FE4S_FER_1"/>
    <property type="match status" value="1"/>
</dbReference>
<sequence>MSDKILNKDQAASFLAELGRERDLFAPAVSQGKVVWAPLEPGQEPLWRFSNTALSPKEFFFPQTECLMRFKNRQDGEEGMIMHPEPELARERALVNMRPCDAKAFGVLDLIFCQDQMTDDPYWRDKREKSLIVALACNDPCPTCFCTSMNCGPHAEAGADVLLVDLGERLLAKGVSDKGREAIAALPEADEADLAAAEGAKQKAEAAITTQVAMDNIGGREVMELYEAKHWDRVHESCLNCGTCTFFCPTCHCFDIQDETQGEQGRRVRNWDYCMSWLFTQHGSGHNPRGAKKDRVRQRFMHKFSYIPLKRGGEIGCVGCGRCVQQCPVNIDVREVVRDMNA</sequence>
<dbReference type="Proteomes" id="UP001366166">
    <property type="component" value="Chromosome"/>
</dbReference>
<keyword evidence="2" id="KW-0408">Iron</keyword>
<evidence type="ECO:0000313" key="5">
    <source>
        <dbReference type="EMBL" id="BEQ13456.1"/>
    </source>
</evidence>
<evidence type="ECO:0000313" key="6">
    <source>
        <dbReference type="Proteomes" id="UP001366166"/>
    </source>
</evidence>
<reference evidence="6" key="1">
    <citation type="journal article" date="2023" name="Arch. Microbiol.">
        <title>Desulfoferula mesophilus gen. nov. sp. nov., a mesophilic sulfate-reducing bacterium isolated from a brackish lake sediment.</title>
        <authorList>
            <person name="Watanabe T."/>
            <person name="Yabe T."/>
            <person name="Tsuji J.M."/>
            <person name="Fukui M."/>
        </authorList>
    </citation>
    <scope>NUCLEOTIDE SEQUENCE [LARGE SCALE GENOMIC DNA]</scope>
    <source>
        <strain evidence="6">12FAK</strain>
    </source>
</reference>
<dbReference type="PANTHER" id="PTHR40447:SF1">
    <property type="entry name" value="ANAEROBIC SULFITE REDUCTASE SUBUNIT A"/>
    <property type="match status" value="1"/>
</dbReference>
<evidence type="ECO:0000259" key="4">
    <source>
        <dbReference type="PROSITE" id="PS51379"/>
    </source>
</evidence>
<dbReference type="EMBL" id="AP028679">
    <property type="protein sequence ID" value="BEQ13456.1"/>
    <property type="molecule type" value="Genomic_DNA"/>
</dbReference>
<accession>A0AAU9E8L2</accession>
<proteinExistence type="predicted"/>
<keyword evidence="1" id="KW-0479">Metal-binding</keyword>
<dbReference type="InterPro" id="IPR017900">
    <property type="entry name" value="4Fe4S_Fe_S_CS"/>
</dbReference>
<feature type="domain" description="4Fe-4S ferredoxin-type" evidence="4">
    <location>
        <begin position="307"/>
        <end position="339"/>
    </location>
</feature>
<dbReference type="Pfam" id="PF17179">
    <property type="entry name" value="Fer4_22"/>
    <property type="match status" value="1"/>
</dbReference>
<evidence type="ECO:0000256" key="1">
    <source>
        <dbReference type="ARBA" id="ARBA00022723"/>
    </source>
</evidence>
<evidence type="ECO:0000256" key="3">
    <source>
        <dbReference type="ARBA" id="ARBA00023014"/>
    </source>
</evidence>
<dbReference type="KEGG" id="dmp:FAK_05220"/>
<keyword evidence="6" id="KW-1185">Reference proteome</keyword>
<name>A0AAU9E8L2_9BACT</name>
<organism evidence="5 6">
    <name type="scientific">Desulfoferula mesophila</name>
    <dbReference type="NCBI Taxonomy" id="3058419"/>
    <lineage>
        <taxon>Bacteria</taxon>
        <taxon>Pseudomonadati</taxon>
        <taxon>Thermodesulfobacteriota</taxon>
        <taxon>Desulfarculia</taxon>
        <taxon>Desulfarculales</taxon>
        <taxon>Desulfarculaceae</taxon>
        <taxon>Desulfoferula</taxon>
    </lineage>
</organism>
<dbReference type="PANTHER" id="PTHR40447">
    <property type="entry name" value="ANAEROBIC SULFITE REDUCTASE SUBUNIT A"/>
    <property type="match status" value="1"/>
</dbReference>
<dbReference type="InterPro" id="IPR017896">
    <property type="entry name" value="4Fe4S_Fe-S-bd"/>
</dbReference>
<dbReference type="PROSITE" id="PS51379">
    <property type="entry name" value="4FE4S_FER_2"/>
    <property type="match status" value="2"/>
</dbReference>
<dbReference type="InterPro" id="IPR009051">
    <property type="entry name" value="Helical_ferredxn"/>
</dbReference>
<feature type="domain" description="4Fe-4S ferredoxin-type" evidence="4">
    <location>
        <begin position="227"/>
        <end position="259"/>
    </location>
</feature>
<keyword evidence="3" id="KW-0411">Iron-sulfur</keyword>
<dbReference type="SUPFAM" id="SSF46548">
    <property type="entry name" value="alpha-helical ferredoxin"/>
    <property type="match status" value="1"/>
</dbReference>
<dbReference type="AlphaFoldDB" id="A0AAU9E8L2"/>
<dbReference type="GO" id="GO:0046872">
    <property type="term" value="F:metal ion binding"/>
    <property type="evidence" value="ECO:0007669"/>
    <property type="project" value="UniProtKB-KW"/>
</dbReference>